<dbReference type="AlphaFoldDB" id="A0AAW0MK83"/>
<dbReference type="Proteomes" id="UP001460270">
    <property type="component" value="Unassembled WGS sequence"/>
</dbReference>
<evidence type="ECO:0000313" key="2">
    <source>
        <dbReference type="EMBL" id="KAK7879554.1"/>
    </source>
</evidence>
<evidence type="ECO:0000256" key="1">
    <source>
        <dbReference type="SAM" id="MobiDB-lite"/>
    </source>
</evidence>
<comment type="caution">
    <text evidence="2">The sequence shown here is derived from an EMBL/GenBank/DDBJ whole genome shotgun (WGS) entry which is preliminary data.</text>
</comment>
<protein>
    <submittedName>
        <fullName evidence="2">Uncharacterized protein</fullName>
    </submittedName>
</protein>
<keyword evidence="3" id="KW-1185">Reference proteome</keyword>
<reference evidence="3" key="1">
    <citation type="submission" date="2024-04" db="EMBL/GenBank/DDBJ databases">
        <title>Salinicola lusitanus LLJ914,a marine bacterium isolated from the Okinawa Trough.</title>
        <authorList>
            <person name="Li J."/>
        </authorList>
    </citation>
    <scope>NUCLEOTIDE SEQUENCE [LARGE SCALE GENOMIC DNA]</scope>
</reference>
<organism evidence="2 3">
    <name type="scientific">Mugilogobius chulae</name>
    <name type="common">yellowstripe goby</name>
    <dbReference type="NCBI Taxonomy" id="88201"/>
    <lineage>
        <taxon>Eukaryota</taxon>
        <taxon>Metazoa</taxon>
        <taxon>Chordata</taxon>
        <taxon>Craniata</taxon>
        <taxon>Vertebrata</taxon>
        <taxon>Euteleostomi</taxon>
        <taxon>Actinopterygii</taxon>
        <taxon>Neopterygii</taxon>
        <taxon>Teleostei</taxon>
        <taxon>Neoteleostei</taxon>
        <taxon>Acanthomorphata</taxon>
        <taxon>Gobiaria</taxon>
        <taxon>Gobiiformes</taxon>
        <taxon>Gobioidei</taxon>
        <taxon>Gobiidae</taxon>
        <taxon>Gobionellinae</taxon>
        <taxon>Mugilogobius</taxon>
    </lineage>
</organism>
<gene>
    <name evidence="2" type="ORF">WMY93_033744</name>
</gene>
<sequence length="107" mass="11569">TLTILLPRQEEKKIKWTHCHRLVSTRTLLHLLVSGVDATAAGFNSTLRTDILAASSASVAGILPARLVSLSQREERTLLWLHGPVSPECPGLGLESPGPELDLNLGR</sequence>
<name>A0AAW0MK83_9GOBI</name>
<proteinExistence type="predicted"/>
<feature type="region of interest" description="Disordered" evidence="1">
    <location>
        <begin position="88"/>
        <end position="107"/>
    </location>
</feature>
<evidence type="ECO:0000313" key="3">
    <source>
        <dbReference type="Proteomes" id="UP001460270"/>
    </source>
</evidence>
<dbReference type="EMBL" id="JBBPFD010000243">
    <property type="protein sequence ID" value="KAK7879554.1"/>
    <property type="molecule type" value="Genomic_DNA"/>
</dbReference>
<feature type="non-terminal residue" evidence="2">
    <location>
        <position position="1"/>
    </location>
</feature>
<accession>A0AAW0MK83</accession>